<name>A0AB38DWH9_XANCH</name>
<evidence type="ECO:0000313" key="1">
    <source>
        <dbReference type="EMBL" id="SON77917.1"/>
    </source>
</evidence>
<accession>A0AB38DWH9</accession>
<evidence type="ECO:0000313" key="2">
    <source>
        <dbReference type="EMBL" id="SON83562.1"/>
    </source>
</evidence>
<reference evidence="3 4" key="1">
    <citation type="submission" date="2017-10" db="EMBL/GenBank/DDBJ databases">
        <authorList>
            <person name="Regsiter A."/>
            <person name="William W."/>
        </authorList>
    </citation>
    <scope>NUCLEOTIDE SEQUENCE [LARGE SCALE GENOMIC DNA]</scope>
    <source>
        <strain evidence="1 4">CFBP6984</strain>
        <strain evidence="2 3">CFBP7430</strain>
    </source>
</reference>
<dbReference type="Proteomes" id="UP000234181">
    <property type="component" value="Unassembled WGS sequence"/>
</dbReference>
<evidence type="ECO:0000313" key="3">
    <source>
        <dbReference type="Proteomes" id="UP000234166"/>
    </source>
</evidence>
<evidence type="ECO:0000313" key="4">
    <source>
        <dbReference type="Proteomes" id="UP000234181"/>
    </source>
</evidence>
<keyword evidence="4" id="KW-1185">Reference proteome</keyword>
<protein>
    <submittedName>
        <fullName evidence="2">Uncharacterized protein</fullName>
    </submittedName>
</protein>
<dbReference type="AlphaFoldDB" id="A0AB38DWH9"/>
<gene>
    <name evidence="1" type="ORF">XAP6984_1500002</name>
    <name evidence="2" type="ORF">XAP7430_1460002</name>
</gene>
<organism evidence="2 3">
    <name type="scientific">Xanthomonas campestris pv. phaseoli</name>
    <dbReference type="NCBI Taxonomy" id="317013"/>
    <lineage>
        <taxon>Bacteria</taxon>
        <taxon>Pseudomonadati</taxon>
        <taxon>Pseudomonadota</taxon>
        <taxon>Gammaproteobacteria</taxon>
        <taxon>Lysobacterales</taxon>
        <taxon>Lysobacteraceae</taxon>
        <taxon>Xanthomonas</taxon>
    </lineage>
</organism>
<dbReference type="EMBL" id="OCYT01000058">
    <property type="protein sequence ID" value="SON77917.1"/>
    <property type="molecule type" value="Genomic_DNA"/>
</dbReference>
<comment type="caution">
    <text evidence="2">The sequence shown here is derived from an EMBL/GenBank/DDBJ whole genome shotgun (WGS) entry which is preliminary data.</text>
</comment>
<proteinExistence type="predicted"/>
<dbReference type="Proteomes" id="UP000234166">
    <property type="component" value="Unassembled WGS sequence"/>
</dbReference>
<dbReference type="EMBL" id="OCYS01000053">
    <property type="protein sequence ID" value="SON83562.1"/>
    <property type="molecule type" value="Genomic_DNA"/>
</dbReference>
<sequence length="54" mass="6298">MGHRLFSATLQNAKAFIIIPRTPRSSIMLAYSQYRVSRLLYHQVTRHDIRVAVN</sequence>